<comment type="caution">
    <text evidence="1">The sequence shown here is derived from an EMBL/GenBank/DDBJ whole genome shotgun (WGS) entry which is preliminary data.</text>
</comment>
<dbReference type="InterPro" id="IPR002825">
    <property type="entry name" value="Pept_S49_ser-pept_pro"/>
</dbReference>
<accession>A0A395LJR0</accession>
<dbReference type="GO" id="GO:0008233">
    <property type="term" value="F:peptidase activity"/>
    <property type="evidence" value="ECO:0007669"/>
    <property type="project" value="UniProtKB-KW"/>
</dbReference>
<keyword evidence="2" id="KW-1185">Reference proteome</keyword>
<proteinExistence type="predicted"/>
<dbReference type="GO" id="GO:0006508">
    <property type="term" value="P:proteolysis"/>
    <property type="evidence" value="ECO:0007669"/>
    <property type="project" value="UniProtKB-KW"/>
</dbReference>
<dbReference type="PANTHER" id="PTHR35984">
    <property type="entry name" value="PERIPLASMIC SERINE PROTEASE"/>
    <property type="match status" value="1"/>
</dbReference>
<protein>
    <submittedName>
        <fullName evidence="1">Serine protease</fullName>
    </submittedName>
</protein>
<sequence>MVLRGGAKLNHASRVELYKIIEADRKSRVLALVNSERIGLQTQIAKDAVVPFVNLLDDIGPVEKLSVILDTNGGQTSAAWRLINLIHSFCEDLEVIIPTKAMSAGTLMSLGADRILMTKQAALGPIDPSLDGHALAPMTQGPTGHPLRVSVSAEAVRGYIDEVKKDITDPTGLAAVWTHLATQIHPLVLGEVFRAGTQIRLLANNLIKRQVSDEAKQEEIIQLLCSDSGSHDYTINRRQAAEIGLNIEKPSGPLYKILVEVTKSYNSELKTLEPYSPQSILAGQQSAQYELVRGLIESTEASYGFMTEGRLSVDPNGAVGTYTDQKSFEGWRRL</sequence>
<evidence type="ECO:0000313" key="1">
    <source>
        <dbReference type="EMBL" id="RDS76567.1"/>
    </source>
</evidence>
<keyword evidence="1" id="KW-0645">Protease</keyword>
<gene>
    <name evidence="1" type="ORF">DL238_02420</name>
</gene>
<dbReference type="PANTHER" id="PTHR35984:SF1">
    <property type="entry name" value="PERIPLASMIC SERINE PROTEASE"/>
    <property type="match status" value="1"/>
</dbReference>
<dbReference type="InterPro" id="IPR029045">
    <property type="entry name" value="ClpP/crotonase-like_dom_sf"/>
</dbReference>
<keyword evidence="1" id="KW-0378">Hydrolase</keyword>
<dbReference type="AlphaFoldDB" id="A0A395LJR0"/>
<dbReference type="Gene3D" id="3.90.226.10">
    <property type="entry name" value="2-enoyl-CoA Hydratase, Chain A, domain 1"/>
    <property type="match status" value="1"/>
</dbReference>
<evidence type="ECO:0000313" key="2">
    <source>
        <dbReference type="Proteomes" id="UP000254101"/>
    </source>
</evidence>
<dbReference type="SUPFAM" id="SSF52096">
    <property type="entry name" value="ClpP/crotonase"/>
    <property type="match status" value="1"/>
</dbReference>
<organism evidence="1 2">
    <name type="scientific">Alteriqipengyuania lutimaris</name>
    <dbReference type="NCBI Taxonomy" id="1538146"/>
    <lineage>
        <taxon>Bacteria</taxon>
        <taxon>Pseudomonadati</taxon>
        <taxon>Pseudomonadota</taxon>
        <taxon>Alphaproteobacteria</taxon>
        <taxon>Sphingomonadales</taxon>
        <taxon>Erythrobacteraceae</taxon>
        <taxon>Alteriqipengyuania</taxon>
    </lineage>
</organism>
<dbReference type="Proteomes" id="UP000254101">
    <property type="component" value="Unassembled WGS sequence"/>
</dbReference>
<dbReference type="Pfam" id="PF01972">
    <property type="entry name" value="SDH_protease"/>
    <property type="match status" value="1"/>
</dbReference>
<dbReference type="OrthoDB" id="9806253at2"/>
<name>A0A395LJR0_9SPHN</name>
<dbReference type="EMBL" id="QRBB01000001">
    <property type="protein sequence ID" value="RDS76567.1"/>
    <property type="molecule type" value="Genomic_DNA"/>
</dbReference>
<reference evidence="1 2" key="1">
    <citation type="submission" date="2018-07" db="EMBL/GenBank/DDBJ databases">
        <title>Erythrobacter nanhaiensis sp. nov., a novel member of the genus Erythrobacter isolated from the South China Sea.</title>
        <authorList>
            <person name="Chen X."/>
            <person name="Liu J."/>
        </authorList>
    </citation>
    <scope>NUCLEOTIDE SEQUENCE [LARGE SCALE GENOMIC DNA]</scope>
    <source>
        <strain evidence="1 2">S-5</strain>
    </source>
</reference>
<dbReference type="GO" id="GO:0016020">
    <property type="term" value="C:membrane"/>
    <property type="evidence" value="ECO:0007669"/>
    <property type="project" value="InterPro"/>
</dbReference>